<dbReference type="AlphaFoldDB" id="A0AAD6ZU13"/>
<dbReference type="Proteomes" id="UP001218218">
    <property type="component" value="Unassembled WGS sequence"/>
</dbReference>
<evidence type="ECO:0000313" key="1">
    <source>
        <dbReference type="EMBL" id="KAJ7337557.1"/>
    </source>
</evidence>
<proteinExistence type="predicted"/>
<protein>
    <submittedName>
        <fullName evidence="1">Uncharacterized protein</fullName>
    </submittedName>
</protein>
<reference evidence="1" key="1">
    <citation type="submission" date="2023-03" db="EMBL/GenBank/DDBJ databases">
        <title>Massive genome expansion in bonnet fungi (Mycena s.s.) driven by repeated elements and novel gene families across ecological guilds.</title>
        <authorList>
            <consortium name="Lawrence Berkeley National Laboratory"/>
            <person name="Harder C.B."/>
            <person name="Miyauchi S."/>
            <person name="Viragh M."/>
            <person name="Kuo A."/>
            <person name="Thoen E."/>
            <person name="Andreopoulos B."/>
            <person name="Lu D."/>
            <person name="Skrede I."/>
            <person name="Drula E."/>
            <person name="Henrissat B."/>
            <person name="Morin E."/>
            <person name="Kohler A."/>
            <person name="Barry K."/>
            <person name="LaButti K."/>
            <person name="Morin E."/>
            <person name="Salamov A."/>
            <person name="Lipzen A."/>
            <person name="Mereny Z."/>
            <person name="Hegedus B."/>
            <person name="Baldrian P."/>
            <person name="Stursova M."/>
            <person name="Weitz H."/>
            <person name="Taylor A."/>
            <person name="Grigoriev I.V."/>
            <person name="Nagy L.G."/>
            <person name="Martin F."/>
            <person name="Kauserud H."/>
        </authorList>
    </citation>
    <scope>NUCLEOTIDE SEQUENCE</scope>
    <source>
        <strain evidence="1">CBHHK002</strain>
    </source>
</reference>
<name>A0AAD6ZU13_9AGAR</name>
<dbReference type="EMBL" id="JARIHO010000029">
    <property type="protein sequence ID" value="KAJ7337557.1"/>
    <property type="molecule type" value="Genomic_DNA"/>
</dbReference>
<evidence type="ECO:0000313" key="2">
    <source>
        <dbReference type="Proteomes" id="UP001218218"/>
    </source>
</evidence>
<keyword evidence="2" id="KW-1185">Reference proteome</keyword>
<accession>A0AAD6ZU13</accession>
<comment type="caution">
    <text evidence="1">The sequence shown here is derived from an EMBL/GenBank/DDBJ whole genome shotgun (WGS) entry which is preliminary data.</text>
</comment>
<organism evidence="1 2">
    <name type="scientific">Mycena albidolilacea</name>
    <dbReference type="NCBI Taxonomy" id="1033008"/>
    <lineage>
        <taxon>Eukaryota</taxon>
        <taxon>Fungi</taxon>
        <taxon>Dikarya</taxon>
        <taxon>Basidiomycota</taxon>
        <taxon>Agaricomycotina</taxon>
        <taxon>Agaricomycetes</taxon>
        <taxon>Agaricomycetidae</taxon>
        <taxon>Agaricales</taxon>
        <taxon>Marasmiineae</taxon>
        <taxon>Mycenaceae</taxon>
        <taxon>Mycena</taxon>
    </lineage>
</organism>
<gene>
    <name evidence="1" type="ORF">DFH08DRAFT_812879</name>
</gene>
<sequence length="494" mass="55926">MPAMGAMFIHSSFLHAAGCVRNSPHNRRARPPRLTRSTRMLKIRMRHILMLAGLTCKSTACMKMRAKKKSKRVSRSIMVSGVDSVCRACVIGWPHLDSATRTSATESSRRRNIVIYGKRKGFEMPWLWEELREAGKMWRGLCRWLRRPVPRKFQGVLHVTAPSEFWNSDERVERHYTQTKLVPGADMPLEASGCSGKVAKKIQTLWWYLVIEYMDGTAKRSGSERQPASSYTSPLVCLAPYSTGLNLGARQLLSGVRQEEKLLVFSDRTIFSQDDSEDGSLKISNTIHPTTLHQMPQTAVASQTWTGSEGKWGSRRVDKDDDRMLLKATEVIGPGRLALWHLRPSIHDTYFNLTINVSSPCGYCTANQSRTSRPYAIRFQSPCGARQLPSTSCQVSDPDIWENWWFESTRGREIDISASHSKSIEYLKPTRQMSPVGELVVRIRPGTYNVARLTQDVGWRMNHLITMTTSPQPNVSELVSNIQLNTGRTLDLKT</sequence>